<dbReference type="Pfam" id="PF01381">
    <property type="entry name" value="HTH_3"/>
    <property type="match status" value="1"/>
</dbReference>
<dbReference type="InterPro" id="IPR001387">
    <property type="entry name" value="Cro/C1-type_HTH"/>
</dbReference>
<dbReference type="RefSeq" id="WP_345716190.1">
    <property type="nucleotide sequence ID" value="NZ_BAABFP010000004.1"/>
</dbReference>
<dbReference type="Gene3D" id="1.10.260.40">
    <property type="entry name" value="lambda repressor-like DNA-binding domains"/>
    <property type="match status" value="1"/>
</dbReference>
<evidence type="ECO:0000313" key="4">
    <source>
        <dbReference type="EMBL" id="MFC6007390.1"/>
    </source>
</evidence>
<dbReference type="InterPro" id="IPR014710">
    <property type="entry name" value="RmlC-like_jellyroll"/>
</dbReference>
<organism evidence="4 5">
    <name type="scientific">Angustibacter luteus</name>
    <dbReference type="NCBI Taxonomy" id="658456"/>
    <lineage>
        <taxon>Bacteria</taxon>
        <taxon>Bacillati</taxon>
        <taxon>Actinomycetota</taxon>
        <taxon>Actinomycetes</taxon>
        <taxon>Kineosporiales</taxon>
        <taxon>Kineosporiaceae</taxon>
    </lineage>
</organism>
<dbReference type="SUPFAM" id="SSF47413">
    <property type="entry name" value="lambda repressor-like DNA-binding domains"/>
    <property type="match status" value="1"/>
</dbReference>
<evidence type="ECO:0000256" key="2">
    <source>
        <dbReference type="SAM" id="MobiDB-lite"/>
    </source>
</evidence>
<name>A0ABW1JEN5_9ACTN</name>
<dbReference type="SUPFAM" id="SSF51182">
    <property type="entry name" value="RmlC-like cupins"/>
    <property type="match status" value="1"/>
</dbReference>
<dbReference type="InterPro" id="IPR050807">
    <property type="entry name" value="TransReg_Diox_bact_type"/>
</dbReference>
<gene>
    <name evidence="4" type="ORF">ACFQDO_09640</name>
</gene>
<dbReference type="InterPro" id="IPR010982">
    <property type="entry name" value="Lambda_DNA-bd_dom_sf"/>
</dbReference>
<dbReference type="PANTHER" id="PTHR46797">
    <property type="entry name" value="HTH-TYPE TRANSCRIPTIONAL REGULATOR"/>
    <property type="match status" value="1"/>
</dbReference>
<protein>
    <submittedName>
        <fullName evidence="4">Helix-turn-helix domain-containing protein</fullName>
    </submittedName>
</protein>
<proteinExistence type="predicted"/>
<reference evidence="5" key="1">
    <citation type="journal article" date="2019" name="Int. J. Syst. Evol. Microbiol.">
        <title>The Global Catalogue of Microorganisms (GCM) 10K type strain sequencing project: providing services to taxonomists for standard genome sequencing and annotation.</title>
        <authorList>
            <consortium name="The Broad Institute Genomics Platform"/>
            <consortium name="The Broad Institute Genome Sequencing Center for Infectious Disease"/>
            <person name="Wu L."/>
            <person name="Ma J."/>
        </authorList>
    </citation>
    <scope>NUCLEOTIDE SEQUENCE [LARGE SCALE GENOMIC DNA]</scope>
    <source>
        <strain evidence="5">KACC 14249</strain>
    </source>
</reference>
<comment type="caution">
    <text evidence="4">The sequence shown here is derived from an EMBL/GenBank/DDBJ whole genome shotgun (WGS) entry which is preliminary data.</text>
</comment>
<dbReference type="InterPro" id="IPR011051">
    <property type="entry name" value="RmlC_Cupin_sf"/>
</dbReference>
<dbReference type="PROSITE" id="PS50943">
    <property type="entry name" value="HTH_CROC1"/>
    <property type="match status" value="1"/>
</dbReference>
<dbReference type="Pfam" id="PF07883">
    <property type="entry name" value="Cupin_2"/>
    <property type="match status" value="1"/>
</dbReference>
<keyword evidence="1" id="KW-0238">DNA-binding</keyword>
<sequence length="209" mass="22402">MTTSNDDVLRGVGPRLRALRQDGGLTLAALSERTGISVSTLSRLESGGRKPTLELLLPLAAAHRVPLDELVGAPQTDDPRVHGRPVTRGGQTIVPLSNNPGGLQAFKHLIAASTSDAEPALRTHEGYEWLYVLSGRLRVVLGEHDLVLKAGEAAEFDTRTPHWFGSADRRPTEFLSLFGPQGERAHVRARPRSAAQTATPEVGDRSGSA</sequence>
<dbReference type="CDD" id="cd02209">
    <property type="entry name" value="cupin_XRE_C"/>
    <property type="match status" value="1"/>
</dbReference>
<dbReference type="Proteomes" id="UP001596189">
    <property type="component" value="Unassembled WGS sequence"/>
</dbReference>
<evidence type="ECO:0000259" key="3">
    <source>
        <dbReference type="PROSITE" id="PS50943"/>
    </source>
</evidence>
<feature type="region of interest" description="Disordered" evidence="2">
    <location>
        <begin position="180"/>
        <end position="209"/>
    </location>
</feature>
<dbReference type="EMBL" id="JBHSRD010000003">
    <property type="protein sequence ID" value="MFC6007390.1"/>
    <property type="molecule type" value="Genomic_DNA"/>
</dbReference>
<dbReference type="InterPro" id="IPR013096">
    <property type="entry name" value="Cupin_2"/>
</dbReference>
<feature type="domain" description="HTH cro/C1-type" evidence="3">
    <location>
        <begin position="16"/>
        <end position="70"/>
    </location>
</feature>
<keyword evidence="5" id="KW-1185">Reference proteome</keyword>
<dbReference type="SMART" id="SM00530">
    <property type="entry name" value="HTH_XRE"/>
    <property type="match status" value="1"/>
</dbReference>
<dbReference type="Gene3D" id="2.60.120.10">
    <property type="entry name" value="Jelly Rolls"/>
    <property type="match status" value="1"/>
</dbReference>
<evidence type="ECO:0000313" key="5">
    <source>
        <dbReference type="Proteomes" id="UP001596189"/>
    </source>
</evidence>
<dbReference type="CDD" id="cd00093">
    <property type="entry name" value="HTH_XRE"/>
    <property type="match status" value="1"/>
</dbReference>
<dbReference type="PANTHER" id="PTHR46797:SF1">
    <property type="entry name" value="METHYLPHOSPHONATE SYNTHASE"/>
    <property type="match status" value="1"/>
</dbReference>
<evidence type="ECO:0000256" key="1">
    <source>
        <dbReference type="ARBA" id="ARBA00023125"/>
    </source>
</evidence>
<accession>A0ABW1JEN5</accession>